<keyword evidence="3" id="KW-1185">Reference proteome</keyword>
<feature type="compositionally biased region" description="Low complexity" evidence="1">
    <location>
        <begin position="52"/>
        <end position="62"/>
    </location>
</feature>
<evidence type="ECO:0000313" key="2">
    <source>
        <dbReference type="EMBL" id="KAF9461549.1"/>
    </source>
</evidence>
<dbReference type="Proteomes" id="UP000807353">
    <property type="component" value="Unassembled WGS sequence"/>
</dbReference>
<proteinExistence type="predicted"/>
<name>A0A9P5Y3E6_9AGAR</name>
<feature type="region of interest" description="Disordered" evidence="1">
    <location>
        <begin position="31"/>
        <end position="70"/>
    </location>
</feature>
<dbReference type="EMBL" id="MU150282">
    <property type="protein sequence ID" value="KAF9461549.1"/>
    <property type="molecule type" value="Genomic_DNA"/>
</dbReference>
<organism evidence="2 3">
    <name type="scientific">Collybia nuda</name>
    <dbReference type="NCBI Taxonomy" id="64659"/>
    <lineage>
        <taxon>Eukaryota</taxon>
        <taxon>Fungi</taxon>
        <taxon>Dikarya</taxon>
        <taxon>Basidiomycota</taxon>
        <taxon>Agaricomycotina</taxon>
        <taxon>Agaricomycetes</taxon>
        <taxon>Agaricomycetidae</taxon>
        <taxon>Agaricales</taxon>
        <taxon>Tricholomatineae</taxon>
        <taxon>Clitocybaceae</taxon>
        <taxon>Collybia</taxon>
    </lineage>
</organism>
<protein>
    <submittedName>
        <fullName evidence="2">Uncharacterized protein</fullName>
    </submittedName>
</protein>
<dbReference type="AlphaFoldDB" id="A0A9P5Y3E6"/>
<feature type="compositionally biased region" description="Polar residues" evidence="1">
    <location>
        <begin position="31"/>
        <end position="51"/>
    </location>
</feature>
<gene>
    <name evidence="2" type="ORF">BDZ94DRAFT_1263357</name>
</gene>
<evidence type="ECO:0000256" key="1">
    <source>
        <dbReference type="SAM" id="MobiDB-lite"/>
    </source>
</evidence>
<accession>A0A9P5Y3E6</accession>
<evidence type="ECO:0000313" key="3">
    <source>
        <dbReference type="Proteomes" id="UP000807353"/>
    </source>
</evidence>
<reference evidence="2" key="1">
    <citation type="submission" date="2020-11" db="EMBL/GenBank/DDBJ databases">
        <authorList>
            <consortium name="DOE Joint Genome Institute"/>
            <person name="Ahrendt S."/>
            <person name="Riley R."/>
            <person name="Andreopoulos W."/>
            <person name="Labutti K."/>
            <person name="Pangilinan J."/>
            <person name="Ruiz-Duenas F.J."/>
            <person name="Barrasa J.M."/>
            <person name="Sanchez-Garcia M."/>
            <person name="Camarero S."/>
            <person name="Miyauchi S."/>
            <person name="Serrano A."/>
            <person name="Linde D."/>
            <person name="Babiker R."/>
            <person name="Drula E."/>
            <person name="Ayuso-Fernandez I."/>
            <person name="Pacheco R."/>
            <person name="Padilla G."/>
            <person name="Ferreira P."/>
            <person name="Barriuso J."/>
            <person name="Kellner H."/>
            <person name="Castanera R."/>
            <person name="Alfaro M."/>
            <person name="Ramirez L."/>
            <person name="Pisabarro A.G."/>
            <person name="Kuo A."/>
            <person name="Tritt A."/>
            <person name="Lipzen A."/>
            <person name="He G."/>
            <person name="Yan M."/>
            <person name="Ng V."/>
            <person name="Cullen D."/>
            <person name="Martin F."/>
            <person name="Rosso M.-N."/>
            <person name="Henrissat B."/>
            <person name="Hibbett D."/>
            <person name="Martinez A.T."/>
            <person name="Grigoriev I.V."/>
        </authorList>
    </citation>
    <scope>NUCLEOTIDE SEQUENCE</scope>
    <source>
        <strain evidence="2">CBS 247.69</strain>
    </source>
</reference>
<sequence length="70" mass="7823">MLGYTCTLWLIVQSQAPRSYLLIYSFTPKSKANPHTLTHSERTPQTQTHTISNSNSGSSNSNLTPQKKKT</sequence>
<comment type="caution">
    <text evidence="2">The sequence shown here is derived from an EMBL/GenBank/DDBJ whole genome shotgun (WGS) entry which is preliminary data.</text>
</comment>